<evidence type="ECO:0000256" key="1">
    <source>
        <dbReference type="SAM" id="Phobius"/>
    </source>
</evidence>
<name>A0A839TNS1_9BACL</name>
<dbReference type="EMBL" id="JACHXJ010000001">
    <property type="protein sequence ID" value="MBB3127009.1"/>
    <property type="molecule type" value="Genomic_DNA"/>
</dbReference>
<evidence type="ECO:0000313" key="3">
    <source>
        <dbReference type="Proteomes" id="UP000517523"/>
    </source>
</evidence>
<sequence length="160" mass="18476">MEKEHKQLLIILISALFVTALVVLLILRSGHFLDRNLRPSTMQEAQVLLRSGLRFPDEDQIRSVQVYDDKFMEPEIRISYSNGLRLSVTRLRGPSPYPVLSHQKTVPSTDKLRDDRTDESVYRFVKDGFRFSVYAVRRRLGTDYFGYCPAALQKRVNGGL</sequence>
<gene>
    <name evidence="2" type="ORF">FHS19_001663</name>
</gene>
<dbReference type="Proteomes" id="UP000517523">
    <property type="component" value="Unassembled WGS sequence"/>
</dbReference>
<comment type="caution">
    <text evidence="2">The sequence shown here is derived from an EMBL/GenBank/DDBJ whole genome shotgun (WGS) entry which is preliminary data.</text>
</comment>
<evidence type="ECO:0000313" key="2">
    <source>
        <dbReference type="EMBL" id="MBB3127009.1"/>
    </source>
</evidence>
<reference evidence="2 3" key="1">
    <citation type="submission" date="2020-08" db="EMBL/GenBank/DDBJ databases">
        <title>Genomic Encyclopedia of Type Strains, Phase III (KMG-III): the genomes of soil and plant-associated and newly described type strains.</title>
        <authorList>
            <person name="Whitman W."/>
        </authorList>
    </citation>
    <scope>NUCLEOTIDE SEQUENCE [LARGE SCALE GENOMIC DNA]</scope>
    <source>
        <strain evidence="2 3">CECT 5831</strain>
    </source>
</reference>
<keyword evidence="1" id="KW-0472">Membrane</keyword>
<protein>
    <submittedName>
        <fullName evidence="2">Uncharacterized protein</fullName>
    </submittedName>
</protein>
<keyword evidence="1" id="KW-0812">Transmembrane</keyword>
<accession>A0A839TNS1</accession>
<dbReference type="AlphaFoldDB" id="A0A839TNS1"/>
<proteinExistence type="predicted"/>
<keyword evidence="1" id="KW-1133">Transmembrane helix</keyword>
<feature type="transmembrane region" description="Helical" evidence="1">
    <location>
        <begin position="6"/>
        <end position="27"/>
    </location>
</feature>
<organism evidence="2 3">
    <name type="scientific">Paenibacillus rhizosphaerae</name>
    <dbReference type="NCBI Taxonomy" id="297318"/>
    <lineage>
        <taxon>Bacteria</taxon>
        <taxon>Bacillati</taxon>
        <taxon>Bacillota</taxon>
        <taxon>Bacilli</taxon>
        <taxon>Bacillales</taxon>
        <taxon>Paenibacillaceae</taxon>
        <taxon>Paenibacillus</taxon>
    </lineage>
</organism>